<dbReference type="AlphaFoldDB" id="A0A6F8PTD5"/>
<keyword evidence="5 8" id="KW-1133">Transmembrane helix</keyword>
<keyword evidence="3" id="KW-1003">Cell membrane</keyword>
<protein>
    <submittedName>
        <fullName evidence="9">Biopolymer transport protein ExbD</fullName>
    </submittedName>
</protein>
<dbReference type="PANTHER" id="PTHR30558:SF7">
    <property type="entry name" value="TOL-PAL SYSTEM PROTEIN TOLR"/>
    <property type="match status" value="1"/>
</dbReference>
<name>A0A6F8PTD5_9GAMM</name>
<evidence type="ECO:0000256" key="3">
    <source>
        <dbReference type="ARBA" id="ARBA00022475"/>
    </source>
</evidence>
<reference evidence="10" key="1">
    <citation type="submission" date="2019-11" db="EMBL/GenBank/DDBJ databases">
        <title>Isolation and characterization of two novel species in the genus Thiomicrorhabdus.</title>
        <authorList>
            <person name="Mochizuki J."/>
            <person name="Kojima H."/>
            <person name="Fukui M."/>
        </authorList>
    </citation>
    <scope>NUCLEOTIDE SEQUENCE [LARGE SCALE GENOMIC DNA]</scope>
    <source>
        <strain evidence="10">aks77</strain>
    </source>
</reference>
<accession>A0A6F8PTD5</accession>
<keyword evidence="4 7" id="KW-0812">Transmembrane</keyword>
<dbReference type="InterPro" id="IPR003400">
    <property type="entry name" value="ExbD"/>
</dbReference>
<evidence type="ECO:0000256" key="6">
    <source>
        <dbReference type="ARBA" id="ARBA00023136"/>
    </source>
</evidence>
<dbReference type="KEGG" id="tse:THMIRHAS_07750"/>
<dbReference type="GO" id="GO:0022857">
    <property type="term" value="F:transmembrane transporter activity"/>
    <property type="evidence" value="ECO:0007669"/>
    <property type="project" value="InterPro"/>
</dbReference>
<evidence type="ECO:0000256" key="5">
    <source>
        <dbReference type="ARBA" id="ARBA00022989"/>
    </source>
</evidence>
<dbReference type="PANTHER" id="PTHR30558">
    <property type="entry name" value="EXBD MEMBRANE COMPONENT OF PMF-DRIVEN MACROMOLECULE IMPORT SYSTEM"/>
    <property type="match status" value="1"/>
</dbReference>
<dbReference type="GO" id="GO:0015031">
    <property type="term" value="P:protein transport"/>
    <property type="evidence" value="ECO:0007669"/>
    <property type="project" value="UniProtKB-KW"/>
</dbReference>
<keyword evidence="6 8" id="KW-0472">Membrane</keyword>
<comment type="subcellular location">
    <subcellularLocation>
        <location evidence="1">Cell membrane</location>
        <topology evidence="1">Single-pass membrane protein</topology>
    </subcellularLocation>
    <subcellularLocation>
        <location evidence="7">Cell membrane</location>
        <topology evidence="7">Single-pass type II membrane protein</topology>
    </subcellularLocation>
</comment>
<dbReference type="GO" id="GO:0005886">
    <property type="term" value="C:plasma membrane"/>
    <property type="evidence" value="ECO:0007669"/>
    <property type="project" value="UniProtKB-SubCell"/>
</dbReference>
<dbReference type="Proteomes" id="UP000501726">
    <property type="component" value="Chromosome"/>
</dbReference>
<evidence type="ECO:0000313" key="9">
    <source>
        <dbReference type="EMBL" id="BBP45402.1"/>
    </source>
</evidence>
<sequence length="127" mass="14392">MKRFDNINVIPLIDVMLVLLAIVLMTASFIVQDKLNIELPQTENTQSYQPPTEIDPIALAIDKDNQIMLQEQAQNMEQLATLFAELPKQQPITLRVDQSANFGTFVKVIDLLKGQELNNLTILTEKK</sequence>
<evidence type="ECO:0000256" key="4">
    <source>
        <dbReference type="ARBA" id="ARBA00022692"/>
    </source>
</evidence>
<organism evidence="9 10">
    <name type="scientific">Thiosulfatimonas sediminis</name>
    <dbReference type="NCBI Taxonomy" id="2675054"/>
    <lineage>
        <taxon>Bacteria</taxon>
        <taxon>Pseudomonadati</taxon>
        <taxon>Pseudomonadota</taxon>
        <taxon>Gammaproteobacteria</taxon>
        <taxon>Thiotrichales</taxon>
        <taxon>Piscirickettsiaceae</taxon>
        <taxon>Thiosulfatimonas</taxon>
    </lineage>
</organism>
<proteinExistence type="inferred from homology"/>
<keyword evidence="7" id="KW-0653">Protein transport</keyword>
<keyword evidence="7" id="KW-0813">Transport</keyword>
<evidence type="ECO:0000256" key="8">
    <source>
        <dbReference type="SAM" id="Phobius"/>
    </source>
</evidence>
<dbReference type="Pfam" id="PF02472">
    <property type="entry name" value="ExbD"/>
    <property type="match status" value="1"/>
</dbReference>
<dbReference type="RefSeq" id="WP_173271092.1">
    <property type="nucleotide sequence ID" value="NZ_AP021889.1"/>
</dbReference>
<dbReference type="Gene3D" id="3.30.420.270">
    <property type="match status" value="1"/>
</dbReference>
<evidence type="ECO:0000256" key="2">
    <source>
        <dbReference type="ARBA" id="ARBA00005811"/>
    </source>
</evidence>
<gene>
    <name evidence="9" type="primary">exbD</name>
    <name evidence="9" type="ORF">THMIRHAS_07750</name>
</gene>
<evidence type="ECO:0000256" key="1">
    <source>
        <dbReference type="ARBA" id="ARBA00004162"/>
    </source>
</evidence>
<keyword evidence="10" id="KW-1185">Reference proteome</keyword>
<evidence type="ECO:0000256" key="7">
    <source>
        <dbReference type="RuleBase" id="RU003879"/>
    </source>
</evidence>
<evidence type="ECO:0000313" key="10">
    <source>
        <dbReference type="Proteomes" id="UP000501726"/>
    </source>
</evidence>
<comment type="similarity">
    <text evidence="2 7">Belongs to the ExbD/TolR family.</text>
</comment>
<feature type="transmembrane region" description="Helical" evidence="8">
    <location>
        <begin position="12"/>
        <end position="31"/>
    </location>
</feature>
<dbReference type="EMBL" id="AP021889">
    <property type="protein sequence ID" value="BBP45402.1"/>
    <property type="molecule type" value="Genomic_DNA"/>
</dbReference>